<proteinExistence type="predicted"/>
<feature type="transmembrane region" description="Helical" evidence="1">
    <location>
        <begin position="321"/>
        <end position="343"/>
    </location>
</feature>
<feature type="transmembrane region" description="Helical" evidence="1">
    <location>
        <begin position="12"/>
        <end position="30"/>
    </location>
</feature>
<evidence type="ECO:0000313" key="2">
    <source>
        <dbReference type="EMBL" id="KUG16359.1"/>
    </source>
</evidence>
<feature type="transmembrane region" description="Helical" evidence="1">
    <location>
        <begin position="388"/>
        <end position="409"/>
    </location>
</feature>
<feature type="transmembrane region" description="Helical" evidence="1">
    <location>
        <begin position="155"/>
        <end position="175"/>
    </location>
</feature>
<evidence type="ECO:0000256" key="1">
    <source>
        <dbReference type="SAM" id="Phobius"/>
    </source>
</evidence>
<reference evidence="2" key="1">
    <citation type="journal article" date="2015" name="Proc. Natl. Acad. Sci. U.S.A.">
        <title>Networks of energetic and metabolic interactions define dynamics in microbial communities.</title>
        <authorList>
            <person name="Embree M."/>
            <person name="Liu J.K."/>
            <person name="Al-Bassam M.M."/>
            <person name="Zengler K."/>
        </authorList>
    </citation>
    <scope>NUCLEOTIDE SEQUENCE</scope>
</reference>
<accession>A0A0W8F668</accession>
<feature type="transmembrane region" description="Helical" evidence="1">
    <location>
        <begin position="421"/>
        <end position="438"/>
    </location>
</feature>
<organism evidence="2">
    <name type="scientific">hydrocarbon metagenome</name>
    <dbReference type="NCBI Taxonomy" id="938273"/>
    <lineage>
        <taxon>unclassified sequences</taxon>
        <taxon>metagenomes</taxon>
        <taxon>ecological metagenomes</taxon>
    </lineage>
</organism>
<gene>
    <name evidence="2" type="ORF">ASZ90_014033</name>
</gene>
<keyword evidence="1" id="KW-0812">Transmembrane</keyword>
<feature type="transmembrane region" description="Helical" evidence="1">
    <location>
        <begin position="130"/>
        <end position="148"/>
    </location>
</feature>
<sequence>MKLQRLKLSPSIFAHLIAIALCLIILTWIMKLWCADLKIPFCYAGDAMIFNALTKGIIDNGWCLHNPYLGMPIGHDMYDFPLSQPIDFMLIKLISIFAHDYAMTLNLYFLITFPLTTLTAMLVFRHFKVSFGASILGSLLFSFMPYHFFRGVAHLNLSAYYMIPPMVMVILWVFAEPSHLFRDKDIDKNRLLSKKFTISALICLLMSFAFIYYPFFSCFLLLIAGMSSCISHRNKYPLLNSFILISIILVGVLANMSPTLIYQHENGKNLQVLDRIPAESEIFGLKIIQLIKPVDGHRIASFAKLSDSYSRTAPLVNENTIASLGLIGSIGFLILITWAFFRISDKLNYKIHDILNYLCILNLSSVLLATIGGLGTIFAYLIFPQIRAYNRISIFIAFFSIFAIILLINQLISKSIKIKRSLLLHSLIVCLILLIGVFDQTNGSFVPQYDSIKDEYMNDKIFINNIEHIMPENAMIFQLPYVPFPEYPPINNMNDYSHFRAYLHSNSLRWSYGAMKGRSGDVWQRAVAGMPTENMLKTLSQTGFQGVYLDCYGFEDGGAKLISAVKQNLKVEPLISDNGRLYFFDMTEFNKKMGANYSDIDSIPITFNSGWYGTEDWSGIPTCWMHSDGTLAAFSPRNLTANISLNALSFYRNRTLEVYSGDNLVARVNVPTSFLNVSAPVTLEEGLNILRLHVPEGCDRVCDIMELNSSDPRCLSIAMQNITVT</sequence>
<dbReference type="AlphaFoldDB" id="A0A0W8F668"/>
<dbReference type="EMBL" id="LNQE01001503">
    <property type="protein sequence ID" value="KUG16359.1"/>
    <property type="molecule type" value="Genomic_DNA"/>
</dbReference>
<protein>
    <recommendedName>
        <fullName evidence="3">Integral membrane protein</fullName>
    </recommendedName>
</protein>
<comment type="caution">
    <text evidence="2">The sequence shown here is derived from an EMBL/GenBank/DDBJ whole genome shotgun (WGS) entry which is preliminary data.</text>
</comment>
<feature type="transmembrane region" description="Helical" evidence="1">
    <location>
        <begin position="195"/>
        <end position="224"/>
    </location>
</feature>
<evidence type="ECO:0008006" key="3">
    <source>
        <dbReference type="Google" id="ProtNLM"/>
    </source>
</evidence>
<keyword evidence="1" id="KW-0472">Membrane</keyword>
<feature type="transmembrane region" description="Helical" evidence="1">
    <location>
        <begin position="355"/>
        <end position="382"/>
    </location>
</feature>
<keyword evidence="1" id="KW-1133">Transmembrane helix</keyword>
<feature type="transmembrane region" description="Helical" evidence="1">
    <location>
        <begin position="105"/>
        <end position="124"/>
    </location>
</feature>
<name>A0A0W8F668_9ZZZZ</name>
<feature type="transmembrane region" description="Helical" evidence="1">
    <location>
        <begin position="236"/>
        <end position="254"/>
    </location>
</feature>